<keyword evidence="7 8" id="KW-0472">Membrane</keyword>
<dbReference type="SUPFAM" id="SSF161111">
    <property type="entry name" value="Cation efflux protein transmembrane domain-like"/>
    <property type="match status" value="1"/>
</dbReference>
<feature type="transmembrane region" description="Helical" evidence="8">
    <location>
        <begin position="188"/>
        <end position="206"/>
    </location>
</feature>
<organism evidence="11 12">
    <name type="scientific">Rhodocista pekingensis</name>
    <dbReference type="NCBI Taxonomy" id="201185"/>
    <lineage>
        <taxon>Bacteria</taxon>
        <taxon>Pseudomonadati</taxon>
        <taxon>Pseudomonadota</taxon>
        <taxon>Alphaproteobacteria</taxon>
        <taxon>Rhodospirillales</taxon>
        <taxon>Azospirillaceae</taxon>
        <taxon>Rhodocista</taxon>
    </lineage>
</organism>
<evidence type="ECO:0000256" key="3">
    <source>
        <dbReference type="ARBA" id="ARBA00022448"/>
    </source>
</evidence>
<dbReference type="InterPro" id="IPR036837">
    <property type="entry name" value="Cation_efflux_CTD_sf"/>
</dbReference>
<evidence type="ECO:0000256" key="4">
    <source>
        <dbReference type="ARBA" id="ARBA00022475"/>
    </source>
</evidence>
<evidence type="ECO:0000313" key="11">
    <source>
        <dbReference type="EMBL" id="MFC7334094.1"/>
    </source>
</evidence>
<feature type="domain" description="Cation efflux protein transmembrane" evidence="9">
    <location>
        <begin position="21"/>
        <end position="214"/>
    </location>
</feature>
<dbReference type="NCBIfam" id="TIGR01297">
    <property type="entry name" value="CDF"/>
    <property type="match status" value="1"/>
</dbReference>
<comment type="similarity">
    <text evidence="2">Belongs to the cation diffusion facilitator (CDF) transporter (TC 2.A.4) family.</text>
</comment>
<protein>
    <submittedName>
        <fullName evidence="11">Cation diffusion facilitator family transporter</fullName>
    </submittedName>
</protein>
<evidence type="ECO:0000256" key="2">
    <source>
        <dbReference type="ARBA" id="ARBA00008114"/>
    </source>
</evidence>
<reference evidence="12" key="1">
    <citation type="journal article" date="2019" name="Int. J. Syst. Evol. Microbiol.">
        <title>The Global Catalogue of Microorganisms (GCM) 10K type strain sequencing project: providing services to taxonomists for standard genome sequencing and annotation.</title>
        <authorList>
            <consortium name="The Broad Institute Genomics Platform"/>
            <consortium name="The Broad Institute Genome Sequencing Center for Infectious Disease"/>
            <person name="Wu L."/>
            <person name="Ma J."/>
        </authorList>
    </citation>
    <scope>NUCLEOTIDE SEQUENCE [LARGE SCALE GENOMIC DNA]</scope>
    <source>
        <strain evidence="12">CGMCC 1.16275</strain>
    </source>
</reference>
<dbReference type="PANTHER" id="PTHR43840:SF41">
    <property type="entry name" value="CATION-EFFLUX PUMP FIEF"/>
    <property type="match status" value="1"/>
</dbReference>
<keyword evidence="4" id="KW-1003">Cell membrane</keyword>
<dbReference type="InterPro" id="IPR002524">
    <property type="entry name" value="Cation_efflux"/>
</dbReference>
<feature type="transmembrane region" description="Helical" evidence="8">
    <location>
        <begin position="121"/>
        <end position="145"/>
    </location>
</feature>
<evidence type="ECO:0000259" key="9">
    <source>
        <dbReference type="Pfam" id="PF01545"/>
    </source>
</evidence>
<evidence type="ECO:0000256" key="6">
    <source>
        <dbReference type="ARBA" id="ARBA00022989"/>
    </source>
</evidence>
<evidence type="ECO:0000259" key="10">
    <source>
        <dbReference type="Pfam" id="PF16916"/>
    </source>
</evidence>
<evidence type="ECO:0000256" key="5">
    <source>
        <dbReference type="ARBA" id="ARBA00022692"/>
    </source>
</evidence>
<dbReference type="InterPro" id="IPR027469">
    <property type="entry name" value="Cation_efflux_TMD_sf"/>
</dbReference>
<dbReference type="EMBL" id="JBHTCM010000012">
    <property type="protein sequence ID" value="MFC7334094.1"/>
    <property type="molecule type" value="Genomic_DNA"/>
</dbReference>
<dbReference type="SUPFAM" id="SSF160240">
    <property type="entry name" value="Cation efflux protein cytoplasmic domain-like"/>
    <property type="match status" value="1"/>
</dbReference>
<keyword evidence="5 8" id="KW-0812">Transmembrane</keyword>
<feature type="transmembrane region" description="Helical" evidence="8">
    <location>
        <begin position="165"/>
        <end position="182"/>
    </location>
</feature>
<dbReference type="Gene3D" id="3.30.70.1350">
    <property type="entry name" value="Cation efflux protein, cytoplasmic domain"/>
    <property type="match status" value="1"/>
</dbReference>
<keyword evidence="6 8" id="KW-1133">Transmembrane helix</keyword>
<dbReference type="Gene3D" id="1.20.1510.10">
    <property type="entry name" value="Cation efflux protein transmembrane domain"/>
    <property type="match status" value="1"/>
</dbReference>
<comment type="subcellular location">
    <subcellularLocation>
        <location evidence="1">Membrane</location>
        <topology evidence="1">Multi-pass membrane protein</topology>
    </subcellularLocation>
</comment>
<dbReference type="Proteomes" id="UP001596456">
    <property type="component" value="Unassembled WGS sequence"/>
</dbReference>
<dbReference type="InterPro" id="IPR027470">
    <property type="entry name" value="Cation_efflux_CTD"/>
</dbReference>
<dbReference type="InterPro" id="IPR058533">
    <property type="entry name" value="Cation_efflux_TM"/>
</dbReference>
<dbReference type="PANTHER" id="PTHR43840">
    <property type="entry name" value="MITOCHONDRIAL METAL TRANSPORTER 1-RELATED"/>
    <property type="match status" value="1"/>
</dbReference>
<accession>A0ABW2KVK6</accession>
<dbReference type="RefSeq" id="WP_377359647.1">
    <property type="nucleotide sequence ID" value="NZ_JBHTCM010000012.1"/>
</dbReference>
<feature type="transmembrane region" description="Helical" evidence="8">
    <location>
        <begin position="20"/>
        <end position="40"/>
    </location>
</feature>
<evidence type="ECO:0000256" key="1">
    <source>
        <dbReference type="ARBA" id="ARBA00004141"/>
    </source>
</evidence>
<evidence type="ECO:0000256" key="7">
    <source>
        <dbReference type="ARBA" id="ARBA00023136"/>
    </source>
</evidence>
<dbReference type="InterPro" id="IPR050291">
    <property type="entry name" value="CDF_Transporter"/>
</dbReference>
<dbReference type="Pfam" id="PF16916">
    <property type="entry name" value="ZT_dimer"/>
    <property type="match status" value="1"/>
</dbReference>
<comment type="caution">
    <text evidence="11">The sequence shown here is derived from an EMBL/GenBank/DDBJ whole genome shotgun (WGS) entry which is preliminary data.</text>
</comment>
<feature type="domain" description="Cation efflux protein cytoplasmic" evidence="10">
    <location>
        <begin position="218"/>
        <end position="295"/>
    </location>
</feature>
<evidence type="ECO:0000256" key="8">
    <source>
        <dbReference type="SAM" id="Phobius"/>
    </source>
</evidence>
<proteinExistence type="inferred from homology"/>
<sequence>MNTDRMQDRESAARWRRRAAYASIAVALTLIAVKLATYLGTGSVSILSSLIDSSVDALASVVTLLGVAQALTPPDAAHRFGHGKAEPLAALAQSAFITGSAVFLGYEAIGRLVDPRPVDSTGLGIAVMIFAIVMTAGLVTFQRWVIERTGSIAIDADSLHYRGDLLMNLAVIAALVLTRVTGAGYWDPLFALGIAGFLVWNALRIAETALDVLMDRELPDDDRARVVALVLAHPQARGLHDLRTRSTGVGQHIDFHLELDSDLTLAEAHDITDEIELRLREAFPSADFSIHQEPEGLDDDRLDNRIAEARAAARNGLLSGR</sequence>
<name>A0ABW2KVK6_9PROT</name>
<gene>
    <name evidence="11" type="ORF">ACFQPS_13055</name>
</gene>
<evidence type="ECO:0000313" key="12">
    <source>
        <dbReference type="Proteomes" id="UP001596456"/>
    </source>
</evidence>
<keyword evidence="12" id="KW-1185">Reference proteome</keyword>
<feature type="transmembrane region" description="Helical" evidence="8">
    <location>
        <begin position="88"/>
        <end position="109"/>
    </location>
</feature>
<keyword evidence="3" id="KW-0813">Transport</keyword>
<dbReference type="Pfam" id="PF01545">
    <property type="entry name" value="Cation_efflux"/>
    <property type="match status" value="1"/>
</dbReference>